<dbReference type="GO" id="GO:0005524">
    <property type="term" value="F:ATP binding"/>
    <property type="evidence" value="ECO:0007669"/>
    <property type="project" value="UniProtKB-KW"/>
</dbReference>
<evidence type="ECO:0000256" key="4">
    <source>
        <dbReference type="ARBA" id="ARBA00022917"/>
    </source>
</evidence>
<accession>A0A9N9CJ20</accession>
<protein>
    <submittedName>
        <fullName evidence="7">9127_t:CDS:1</fullName>
    </submittedName>
</protein>
<dbReference type="SUPFAM" id="SSF52374">
    <property type="entry name" value="Nucleotidylyl transferase"/>
    <property type="match status" value="1"/>
</dbReference>
<keyword evidence="3" id="KW-0067">ATP-binding</keyword>
<dbReference type="Gene3D" id="3.90.740.10">
    <property type="entry name" value="Valyl/Leucyl/Isoleucyl-tRNA synthetase, editing domain"/>
    <property type="match status" value="1"/>
</dbReference>
<keyword evidence="1" id="KW-0436">Ligase</keyword>
<gene>
    <name evidence="7" type="ORF">AGERDE_LOCUS9307</name>
</gene>
<dbReference type="SUPFAM" id="SSF50677">
    <property type="entry name" value="ValRS/IleRS/LeuRS editing domain"/>
    <property type="match status" value="1"/>
</dbReference>
<dbReference type="EMBL" id="CAJVPL010002275">
    <property type="protein sequence ID" value="CAG8605261.1"/>
    <property type="molecule type" value="Genomic_DNA"/>
</dbReference>
<evidence type="ECO:0000256" key="3">
    <source>
        <dbReference type="ARBA" id="ARBA00022840"/>
    </source>
</evidence>
<evidence type="ECO:0000313" key="7">
    <source>
        <dbReference type="EMBL" id="CAG8605261.1"/>
    </source>
</evidence>
<dbReference type="OrthoDB" id="10264412at2759"/>
<name>A0A9N9CJ20_9GLOM</name>
<evidence type="ECO:0000259" key="6">
    <source>
        <dbReference type="Pfam" id="PF00133"/>
    </source>
</evidence>
<evidence type="ECO:0000313" key="8">
    <source>
        <dbReference type="Proteomes" id="UP000789831"/>
    </source>
</evidence>
<dbReference type="PANTHER" id="PTHR42765">
    <property type="entry name" value="SOLEUCYL-TRNA SYNTHETASE"/>
    <property type="match status" value="1"/>
</dbReference>
<evidence type="ECO:0000256" key="5">
    <source>
        <dbReference type="ARBA" id="ARBA00023146"/>
    </source>
</evidence>
<dbReference type="Proteomes" id="UP000789831">
    <property type="component" value="Unassembled WGS sequence"/>
</dbReference>
<keyword evidence="5" id="KW-0030">Aminoacyl-tRNA synthetase</keyword>
<dbReference type="AlphaFoldDB" id="A0A9N9CJ20"/>
<keyword evidence="2" id="KW-0547">Nucleotide-binding</keyword>
<dbReference type="InterPro" id="IPR002300">
    <property type="entry name" value="aa-tRNA-synth_Ia"/>
</dbReference>
<dbReference type="GO" id="GO:0004822">
    <property type="term" value="F:isoleucine-tRNA ligase activity"/>
    <property type="evidence" value="ECO:0007669"/>
    <property type="project" value="TreeGrafter"/>
</dbReference>
<organism evidence="7 8">
    <name type="scientific">Ambispora gerdemannii</name>
    <dbReference type="NCBI Taxonomy" id="144530"/>
    <lineage>
        <taxon>Eukaryota</taxon>
        <taxon>Fungi</taxon>
        <taxon>Fungi incertae sedis</taxon>
        <taxon>Mucoromycota</taxon>
        <taxon>Glomeromycotina</taxon>
        <taxon>Glomeromycetes</taxon>
        <taxon>Archaeosporales</taxon>
        <taxon>Ambisporaceae</taxon>
        <taxon>Ambispora</taxon>
    </lineage>
</organism>
<dbReference type="Pfam" id="PF00133">
    <property type="entry name" value="tRNA-synt_1"/>
    <property type="match status" value="1"/>
</dbReference>
<keyword evidence="8" id="KW-1185">Reference proteome</keyword>
<dbReference type="InterPro" id="IPR009008">
    <property type="entry name" value="Val/Leu/Ile-tRNA-synth_edit"/>
</dbReference>
<proteinExistence type="predicted"/>
<feature type="domain" description="Aminoacyl-tRNA synthetase class Ia" evidence="6">
    <location>
        <begin position="3"/>
        <end position="50"/>
    </location>
</feature>
<dbReference type="GO" id="GO:0005829">
    <property type="term" value="C:cytosol"/>
    <property type="evidence" value="ECO:0007669"/>
    <property type="project" value="TreeGrafter"/>
</dbReference>
<dbReference type="PANTHER" id="PTHR42765:SF1">
    <property type="entry name" value="ISOLEUCINE--TRNA LIGASE, MITOCHONDRIAL"/>
    <property type="match status" value="1"/>
</dbReference>
<dbReference type="GO" id="GO:0006428">
    <property type="term" value="P:isoleucyl-tRNA aminoacylation"/>
    <property type="evidence" value="ECO:0007669"/>
    <property type="project" value="TreeGrafter"/>
</dbReference>
<sequence>NLRHACHQFALEQIQIQREQLKKIGLFTDYQKYYLTLDKEYKAEQIRVFGSKIPLLEKWQGKKIKVEKIFLGEKLLGLTYFHPYQKGAKGYVVDGSDFIEEKEGTGIVHLAPAFGAEDFAMAKKEKLIIDCPLGPNGLFNEKIGVSEIVNKHYSEVNKYVVADLEKRNLIVKKEIITHSYPHD</sequence>
<reference evidence="7" key="1">
    <citation type="submission" date="2021-06" db="EMBL/GenBank/DDBJ databases">
        <authorList>
            <person name="Kallberg Y."/>
            <person name="Tangrot J."/>
            <person name="Rosling A."/>
        </authorList>
    </citation>
    <scope>NUCLEOTIDE SEQUENCE</scope>
    <source>
        <strain evidence="7">MT106</strain>
    </source>
</reference>
<evidence type="ECO:0000256" key="1">
    <source>
        <dbReference type="ARBA" id="ARBA00022598"/>
    </source>
</evidence>
<evidence type="ECO:0000256" key="2">
    <source>
        <dbReference type="ARBA" id="ARBA00022741"/>
    </source>
</evidence>
<comment type="caution">
    <text evidence="7">The sequence shown here is derived from an EMBL/GenBank/DDBJ whole genome shotgun (WGS) entry which is preliminary data.</text>
</comment>
<feature type="non-terminal residue" evidence="7">
    <location>
        <position position="1"/>
    </location>
</feature>
<dbReference type="GO" id="GO:0002161">
    <property type="term" value="F:aminoacyl-tRNA deacylase activity"/>
    <property type="evidence" value="ECO:0007669"/>
    <property type="project" value="InterPro"/>
</dbReference>
<dbReference type="InterPro" id="IPR050081">
    <property type="entry name" value="Ile-tRNA_ligase"/>
</dbReference>
<keyword evidence="4" id="KW-0648">Protein biosynthesis</keyword>